<dbReference type="VEuPathDB" id="VectorBase:MDOA016732"/>
<keyword evidence="5" id="KW-1133">Transmembrane helix</keyword>
<dbReference type="EnsemblMetazoa" id="MDOA016732-RA">
    <property type="protein sequence ID" value="MDOA016732-PA"/>
    <property type="gene ID" value="MDOA016732"/>
</dbReference>
<keyword evidence="4" id="KW-0769">Symport</keyword>
<sequence>MHFPKDALRIVGVILIAHLPVYLANGRVGNAENVGATLNALDASSAVVEPKWHVNFNPPNMTAHMDTSVEIQVNITNINAANLNDVVFRFHSDNSDLAQVDDVVQGSQIDPLTHTWQGNITIRTIFLGFTNIHVHMINEKENTTEISSESFPLIIIRKQRVIDHVFTGSVALLVSLLYINFGAALDVSVLKGLIVKPVGPSIGFVSQFVLMPLISYAVGYFVFPDSVEMQLGLFFTGVSPSGGASNIWSVILGGNINLSVLMTTVSNIAAFGMMPLWIFTLGHLIFARGNMAIPYKNIATFAVALVVPLAIGLGIQKCSQRLTRILVRFLKPISTCLILFIIIFAIVTNFYMFKLFSWQIILAGLLLPWSGYVFAWIFAKTLKQNPADALTIAIETGIQNTGIAIFLLRSLPQPQADLTTVVPVAVAIMTPFPLLALYLYNKCTGFDVKNGTILTNEIPEHSNDRTSESS</sequence>
<name>A0A1I8NKQ8_MUSDO</name>
<reference evidence="7" key="1">
    <citation type="submission" date="2020-05" db="UniProtKB">
        <authorList>
            <consortium name="EnsemblMetazoa"/>
        </authorList>
    </citation>
    <scope>IDENTIFICATION</scope>
    <source>
        <strain evidence="7">Aabys</strain>
    </source>
</reference>
<evidence type="ECO:0000256" key="3">
    <source>
        <dbReference type="ARBA" id="ARBA00022692"/>
    </source>
</evidence>
<evidence type="ECO:0008006" key="8">
    <source>
        <dbReference type="Google" id="ProtNLM"/>
    </source>
</evidence>
<evidence type="ECO:0000256" key="1">
    <source>
        <dbReference type="ARBA" id="ARBA00004141"/>
    </source>
</evidence>
<protein>
    <recommendedName>
        <fullName evidence="8">Sodium Bile acid symporter family protein</fullName>
    </recommendedName>
</protein>
<evidence type="ECO:0000313" key="7">
    <source>
        <dbReference type="EnsemblMetazoa" id="MDOA016732-PA"/>
    </source>
</evidence>
<dbReference type="AlphaFoldDB" id="A0A1I8NKQ8"/>
<dbReference type="InterPro" id="IPR038770">
    <property type="entry name" value="Na+/solute_symporter_sf"/>
</dbReference>
<dbReference type="PANTHER" id="PTHR10361:SF28">
    <property type="entry name" value="P3 PROTEIN-RELATED"/>
    <property type="match status" value="1"/>
</dbReference>
<dbReference type="InterPro" id="IPR002657">
    <property type="entry name" value="BilAc:Na_symport/Acr3"/>
</dbReference>
<keyword evidence="4" id="KW-0813">Transport</keyword>
<evidence type="ECO:0000256" key="5">
    <source>
        <dbReference type="ARBA" id="ARBA00022989"/>
    </source>
</evidence>
<evidence type="ECO:0000256" key="4">
    <source>
        <dbReference type="ARBA" id="ARBA00022847"/>
    </source>
</evidence>
<proteinExistence type="inferred from homology"/>
<evidence type="ECO:0000256" key="2">
    <source>
        <dbReference type="ARBA" id="ARBA00006528"/>
    </source>
</evidence>
<dbReference type="InterPro" id="IPR004710">
    <property type="entry name" value="Bilac:Na_transpt"/>
</dbReference>
<comment type="subcellular location">
    <subcellularLocation>
        <location evidence="1">Membrane</location>
        <topology evidence="1">Multi-pass membrane protein</topology>
    </subcellularLocation>
</comment>
<dbReference type="PANTHER" id="PTHR10361">
    <property type="entry name" value="SODIUM-BILE ACID COTRANSPORTER"/>
    <property type="match status" value="1"/>
</dbReference>
<comment type="similarity">
    <text evidence="2">Belongs to the bile acid:sodium symporter (BASS) (TC 2.A.28) family.</text>
</comment>
<dbReference type="VEuPathDB" id="VectorBase:MDOMA2_004936"/>
<keyword evidence="3" id="KW-0812">Transmembrane</keyword>
<evidence type="ECO:0000256" key="6">
    <source>
        <dbReference type="ARBA" id="ARBA00023136"/>
    </source>
</evidence>
<keyword evidence="6" id="KW-0472">Membrane</keyword>
<dbReference type="Pfam" id="PF01758">
    <property type="entry name" value="SBF"/>
    <property type="match status" value="1"/>
</dbReference>
<dbReference type="Gene3D" id="1.20.1530.20">
    <property type="match status" value="1"/>
</dbReference>
<dbReference type="GO" id="GO:0016020">
    <property type="term" value="C:membrane"/>
    <property type="evidence" value="ECO:0007669"/>
    <property type="project" value="UniProtKB-SubCell"/>
</dbReference>
<organism evidence="7">
    <name type="scientific">Musca domestica</name>
    <name type="common">House fly</name>
    <dbReference type="NCBI Taxonomy" id="7370"/>
    <lineage>
        <taxon>Eukaryota</taxon>
        <taxon>Metazoa</taxon>
        <taxon>Ecdysozoa</taxon>
        <taxon>Arthropoda</taxon>
        <taxon>Hexapoda</taxon>
        <taxon>Insecta</taxon>
        <taxon>Pterygota</taxon>
        <taxon>Neoptera</taxon>
        <taxon>Endopterygota</taxon>
        <taxon>Diptera</taxon>
        <taxon>Brachycera</taxon>
        <taxon>Muscomorpha</taxon>
        <taxon>Muscoidea</taxon>
        <taxon>Muscidae</taxon>
        <taxon>Musca</taxon>
    </lineage>
</organism>
<dbReference type="eggNOG" id="KOG2718">
    <property type="taxonomic scope" value="Eukaryota"/>
</dbReference>
<dbReference type="GO" id="GO:0015293">
    <property type="term" value="F:symporter activity"/>
    <property type="evidence" value="ECO:0007669"/>
    <property type="project" value="UniProtKB-KW"/>
</dbReference>
<accession>A0A1I8NKQ8</accession>